<keyword evidence="8" id="KW-0175">Coiled coil</keyword>
<dbReference type="InterPro" id="IPR029063">
    <property type="entry name" value="SAM-dependent_MTases_sf"/>
</dbReference>
<keyword evidence="4" id="KW-0808">Transferase</keyword>
<dbReference type="SUPFAM" id="SSF53335">
    <property type="entry name" value="S-adenosyl-L-methionine-dependent methyltransferases"/>
    <property type="match status" value="1"/>
</dbReference>
<keyword evidence="5" id="KW-0949">S-adenosyl-L-methionine</keyword>
<keyword evidence="3" id="KW-0489">Methyltransferase</keyword>
<keyword evidence="12" id="KW-1185">Reference proteome</keyword>
<dbReference type="InterPro" id="IPR052916">
    <property type="entry name" value="Type-I_RE_MTase_Subunit"/>
</dbReference>
<dbReference type="PANTHER" id="PTHR42998">
    <property type="entry name" value="TYPE I RESTRICTION ENZYME HINDVIIP M PROTEIN-RELATED"/>
    <property type="match status" value="1"/>
</dbReference>
<evidence type="ECO:0000256" key="2">
    <source>
        <dbReference type="ARBA" id="ARBA00011900"/>
    </source>
</evidence>
<dbReference type="GO" id="GO:0009307">
    <property type="term" value="P:DNA restriction-modification system"/>
    <property type="evidence" value="ECO:0007669"/>
    <property type="project" value="UniProtKB-KW"/>
</dbReference>
<dbReference type="GO" id="GO:0004519">
    <property type="term" value="F:endonuclease activity"/>
    <property type="evidence" value="ECO:0007669"/>
    <property type="project" value="UniProtKB-KW"/>
</dbReference>
<sequence length="608" mass="70170">MKSQLARELWKLCDDLRANSSLKSNEYCMPVLGIIFLKYMYLRFKDAEAKINKNRLVKDGIACPIDEHDFVRMGAIKLPEEAQFKWIEALPADIASKRINNNNYQTMQSLGEVLNNAMSLIEERSEQLAGILYKEYNKLSDSILRNLLEVFAREDIDNDTDCLGEVYEYFLGNFDHGSKSDKGVFFTPRSLVQMIVNVLEPKRGTVLDPACGSGGMFVQIKNYMEKHKLDCSKLMTFYGHELIDYHAKLCLMNIIIHGLNGKVAYGDVGNTYFYDPFNLDGKCDYVLANPPFNVDGVNAASAIAAGRLPFGVPKVSKKEISNANFLWVSYFYSYLNEKGKAGFVMPSIAMGGGDNQFRSKIVETKHVDLLINVAPKFFQSGFKAGCSLWFFNKQKLPEHEDKILFIDASEYFTPLGDKQNIWNDWQLKNLNAVVWLYRGQKEEYRALLKEYRSELKNLATQFEINVENDNYLEAFENYKEELIADSQASIDNAGKHKKQIKKFWDEKQRNLENGVLIAKEYHWIYSKFGEGEYKNILGFCKAVDLKEVREKNYSLIPGIYVGVSEEEREDEASFMQRMENMHRELADLERESNELMARIQRNMELWKK</sequence>
<evidence type="ECO:0000256" key="6">
    <source>
        <dbReference type="ARBA" id="ARBA00022747"/>
    </source>
</evidence>
<dbReference type="RefSeq" id="WP_187149631.1">
    <property type="nucleotide sequence ID" value="NZ_LWUJ01000002.1"/>
</dbReference>
<dbReference type="InterPro" id="IPR003356">
    <property type="entry name" value="DNA_methylase_A-5"/>
</dbReference>
<comment type="caution">
    <text evidence="11">The sequence shown here is derived from an EMBL/GenBank/DDBJ whole genome shotgun (WGS) entry which is preliminary data.</text>
</comment>
<dbReference type="PRINTS" id="PR00507">
    <property type="entry name" value="N12N6MTFRASE"/>
</dbReference>
<dbReference type="Pfam" id="PF12161">
    <property type="entry name" value="HsdM_N"/>
    <property type="match status" value="1"/>
</dbReference>
<keyword evidence="11" id="KW-0540">Nuclease</keyword>
<dbReference type="Gene3D" id="1.20.1260.30">
    <property type="match status" value="1"/>
</dbReference>
<dbReference type="EMBL" id="LWUJ01000002">
    <property type="protein sequence ID" value="OAL10811.1"/>
    <property type="molecule type" value="Genomic_DNA"/>
</dbReference>
<dbReference type="PANTHER" id="PTHR42998:SF1">
    <property type="entry name" value="TYPE I RESTRICTION ENZYME HINDI METHYLASE SUBUNIT"/>
    <property type="match status" value="1"/>
</dbReference>
<keyword evidence="11" id="KW-0378">Hydrolase</keyword>
<evidence type="ECO:0000256" key="4">
    <source>
        <dbReference type="ARBA" id="ARBA00022679"/>
    </source>
</evidence>
<evidence type="ECO:0000256" key="8">
    <source>
        <dbReference type="SAM" id="Coils"/>
    </source>
</evidence>
<dbReference type="InterPro" id="IPR038333">
    <property type="entry name" value="T1MK-like_N_sf"/>
</dbReference>
<organism evidence="11 12">
    <name type="scientific">Candidatus Mycoplasma haematobovis</name>
    <dbReference type="NCBI Taxonomy" id="432608"/>
    <lineage>
        <taxon>Bacteria</taxon>
        <taxon>Bacillati</taxon>
        <taxon>Mycoplasmatota</taxon>
        <taxon>Mollicutes</taxon>
        <taxon>Mycoplasmataceae</taxon>
        <taxon>Mycoplasma</taxon>
    </lineage>
</organism>
<dbReference type="Proteomes" id="UP000077623">
    <property type="component" value="Unassembled WGS sequence"/>
</dbReference>
<evidence type="ECO:0000259" key="9">
    <source>
        <dbReference type="Pfam" id="PF02384"/>
    </source>
</evidence>
<comment type="catalytic activity">
    <reaction evidence="7">
        <text>a 2'-deoxyadenosine in DNA + S-adenosyl-L-methionine = an N(6)-methyl-2'-deoxyadenosine in DNA + S-adenosyl-L-homocysteine + H(+)</text>
        <dbReference type="Rhea" id="RHEA:15197"/>
        <dbReference type="Rhea" id="RHEA-COMP:12418"/>
        <dbReference type="Rhea" id="RHEA-COMP:12419"/>
        <dbReference type="ChEBI" id="CHEBI:15378"/>
        <dbReference type="ChEBI" id="CHEBI:57856"/>
        <dbReference type="ChEBI" id="CHEBI:59789"/>
        <dbReference type="ChEBI" id="CHEBI:90615"/>
        <dbReference type="ChEBI" id="CHEBI:90616"/>
        <dbReference type="EC" id="2.1.1.72"/>
    </reaction>
</comment>
<accession>A0A1A9QFM2</accession>
<feature type="coiled-coil region" evidence="8">
    <location>
        <begin position="571"/>
        <end position="605"/>
    </location>
</feature>
<keyword evidence="6" id="KW-0680">Restriction system</keyword>
<protein>
    <recommendedName>
        <fullName evidence="2">site-specific DNA-methyltransferase (adenine-specific)</fullName>
        <ecNumber evidence="2">2.1.1.72</ecNumber>
    </recommendedName>
</protein>
<dbReference type="Gene3D" id="3.40.50.150">
    <property type="entry name" value="Vaccinia Virus protein VP39"/>
    <property type="match status" value="1"/>
</dbReference>
<evidence type="ECO:0000256" key="3">
    <source>
        <dbReference type="ARBA" id="ARBA00022603"/>
    </source>
</evidence>
<keyword evidence="11" id="KW-0255">Endonuclease</keyword>
<dbReference type="GO" id="GO:0008170">
    <property type="term" value="F:N-methyltransferase activity"/>
    <property type="evidence" value="ECO:0007669"/>
    <property type="project" value="InterPro"/>
</dbReference>
<dbReference type="GO" id="GO:0009007">
    <property type="term" value="F:site-specific DNA-methyltransferase (adenine-specific) activity"/>
    <property type="evidence" value="ECO:0007669"/>
    <property type="project" value="UniProtKB-EC"/>
</dbReference>
<feature type="domain" description="N6 adenine-specific DNA methyltransferase N-terminal" evidence="10">
    <location>
        <begin position="5"/>
        <end position="149"/>
    </location>
</feature>
<dbReference type="GO" id="GO:0032259">
    <property type="term" value="P:methylation"/>
    <property type="evidence" value="ECO:0007669"/>
    <property type="project" value="UniProtKB-KW"/>
</dbReference>
<dbReference type="STRING" id="432608.A6V39_05675"/>
<dbReference type="EC" id="2.1.1.72" evidence="2"/>
<proteinExistence type="inferred from homology"/>
<feature type="domain" description="DNA methylase adenine-specific" evidence="9">
    <location>
        <begin position="159"/>
        <end position="442"/>
    </location>
</feature>
<dbReference type="GO" id="GO:0003677">
    <property type="term" value="F:DNA binding"/>
    <property type="evidence" value="ECO:0007669"/>
    <property type="project" value="InterPro"/>
</dbReference>
<evidence type="ECO:0000313" key="11">
    <source>
        <dbReference type="EMBL" id="OAL10811.1"/>
    </source>
</evidence>
<dbReference type="REBASE" id="159336">
    <property type="entry name" value="M.MhaP01ORF5675P"/>
</dbReference>
<reference evidence="12" key="1">
    <citation type="submission" date="2016-04" db="EMBL/GenBank/DDBJ databases">
        <authorList>
            <person name="Quiroz-Castaneda R.E."/>
            <person name="Martinez-Ocampo F."/>
        </authorList>
    </citation>
    <scope>NUCLEOTIDE SEQUENCE [LARGE SCALE GENOMIC DNA]</scope>
    <source>
        <strain evidence="12">INIFAP01</strain>
    </source>
</reference>
<gene>
    <name evidence="11" type="ORF">A6V39_05675</name>
</gene>
<evidence type="ECO:0000256" key="7">
    <source>
        <dbReference type="ARBA" id="ARBA00047942"/>
    </source>
</evidence>
<evidence type="ECO:0000313" key="12">
    <source>
        <dbReference type="Proteomes" id="UP000077623"/>
    </source>
</evidence>
<dbReference type="InterPro" id="IPR022749">
    <property type="entry name" value="D12N6_MeTrfase_N"/>
</dbReference>
<dbReference type="Pfam" id="PF02384">
    <property type="entry name" value="N6_Mtase"/>
    <property type="match status" value="1"/>
</dbReference>
<evidence type="ECO:0000256" key="1">
    <source>
        <dbReference type="ARBA" id="ARBA00006594"/>
    </source>
</evidence>
<evidence type="ECO:0000259" key="10">
    <source>
        <dbReference type="Pfam" id="PF12161"/>
    </source>
</evidence>
<comment type="similarity">
    <text evidence="1">Belongs to the N(4)/N(6)-methyltransferase family.</text>
</comment>
<dbReference type="AlphaFoldDB" id="A0A1A9QFM2"/>
<evidence type="ECO:0000256" key="5">
    <source>
        <dbReference type="ARBA" id="ARBA00022691"/>
    </source>
</evidence>
<name>A0A1A9QFM2_9MOLU</name>